<evidence type="ECO:0000256" key="10">
    <source>
        <dbReference type="ARBA" id="ARBA00022840"/>
    </source>
</evidence>
<comment type="similarity">
    <text evidence="14">Belongs to the phosphofructokinase type A (PFKA) family. ATP-dependent PFK group I subfamily. Prokaryotic clade 'B1' sub-subfamily.</text>
</comment>
<keyword evidence="5 14" id="KW-0021">Allosteric enzyme</keyword>
<gene>
    <name evidence="14 16" type="primary">pfkA</name>
    <name evidence="16" type="ORF">KZX47_03020</name>
</gene>
<feature type="binding site" evidence="14">
    <location>
        <position position="163"/>
    </location>
    <ligand>
        <name>substrate</name>
        <note>ligand shared between dimeric partners</note>
    </ligand>
</feature>
<protein>
    <recommendedName>
        <fullName evidence="14">ATP-dependent 6-phosphofructokinase</fullName>
        <shortName evidence="14">ATP-PFK</shortName>
        <shortName evidence="14">Phosphofructokinase</shortName>
        <ecNumber evidence="14">2.7.1.11</ecNumber>
    </recommendedName>
    <alternativeName>
        <fullName evidence="14">Phosphohexokinase</fullName>
    </alternativeName>
</protein>
<evidence type="ECO:0000256" key="13">
    <source>
        <dbReference type="ARBA" id="ARBA00048070"/>
    </source>
</evidence>
<feature type="binding site" description="in other chain" evidence="14">
    <location>
        <begin position="186"/>
        <end position="188"/>
    </location>
    <ligand>
        <name>ADP</name>
        <dbReference type="ChEBI" id="CHEBI:456216"/>
        <note>allosteric activator; ligand shared between dimeric partners</note>
    </ligand>
</feature>
<comment type="catalytic activity">
    <reaction evidence="13 14">
        <text>beta-D-fructose 6-phosphate + ATP = beta-D-fructose 1,6-bisphosphate + ADP + H(+)</text>
        <dbReference type="Rhea" id="RHEA:16109"/>
        <dbReference type="ChEBI" id="CHEBI:15378"/>
        <dbReference type="ChEBI" id="CHEBI:30616"/>
        <dbReference type="ChEBI" id="CHEBI:32966"/>
        <dbReference type="ChEBI" id="CHEBI:57634"/>
        <dbReference type="ChEBI" id="CHEBI:456216"/>
        <dbReference type="EC" id="2.7.1.11"/>
    </reaction>
</comment>
<comment type="caution">
    <text evidence="14">Lacks conserved residue(s) required for the propagation of feature annotation.</text>
</comment>
<evidence type="ECO:0000256" key="6">
    <source>
        <dbReference type="ARBA" id="ARBA00022679"/>
    </source>
</evidence>
<keyword evidence="17" id="KW-1185">Reference proteome</keyword>
<feature type="binding site" evidence="14">
    <location>
        <position position="246"/>
    </location>
    <ligand>
        <name>substrate</name>
        <note>ligand shared between dimeric partners</note>
    </ligand>
</feature>
<sequence length="322" mass="33591">MKRIGVFTSGGDAPGMNAAIRAVVRQAYALGLEVIGIRRGYAGMIQGEMVPLGVRDVANILQRGGTILLTARSQEFLTEEGRAKAAEKLKAAGIEGLVAIGGDGTFRGAMRLLEEHKIPVVGVPGTIDNDLYGTDYTVGFDTAVNTALEAIDRIRDTAASHERVFFIEVMGRDSGFIALDVGLAGGAEVIAVPEEPVDPRAIAEGLLESLRRGKSSSIVVVAEGAYPGGAAGLLAAIREHVPVEARVTVLGHIQRGGSPTAKDRILACRWGAGAVEAWAGGTSGVLGGVVVGEVELTPLKEAVERKKDINRTLLALSRVLAL</sequence>
<comment type="cofactor">
    <cofactor evidence="1 14">
        <name>Mg(2+)</name>
        <dbReference type="ChEBI" id="CHEBI:18420"/>
    </cofactor>
</comment>
<dbReference type="Pfam" id="PF00365">
    <property type="entry name" value="PFK"/>
    <property type="match status" value="1"/>
</dbReference>
<comment type="function">
    <text evidence="14">Catalyzes the phosphorylation of D-fructose 6-phosphate to fructose 1,6-bisphosphate by ATP, the first committing step of glycolysis.</text>
</comment>
<evidence type="ECO:0000256" key="11">
    <source>
        <dbReference type="ARBA" id="ARBA00022842"/>
    </source>
</evidence>
<keyword evidence="10 14" id="KW-0067">ATP-binding</keyword>
<reference evidence="16 17" key="1">
    <citation type="submission" date="2021-07" db="EMBL/GenBank/DDBJ databases">
        <title>Thermus aquaticus gen. n. and sp. n., a nonsporulating extreme thermophile.</title>
        <authorList>
            <person name="Hu C.-J."/>
            <person name="Li W.-J."/>
            <person name="Xian W.-D."/>
        </authorList>
    </citation>
    <scope>NUCLEOTIDE SEQUENCE [LARGE SCALE GENOMIC DNA]</scope>
    <source>
        <strain evidence="16 17">SYSU G05001</strain>
    </source>
</reference>
<evidence type="ECO:0000256" key="14">
    <source>
        <dbReference type="HAMAP-Rule" id="MF_00339"/>
    </source>
</evidence>
<evidence type="ECO:0000256" key="1">
    <source>
        <dbReference type="ARBA" id="ARBA00001946"/>
    </source>
</evidence>
<feature type="binding site" description="in other chain" evidence="14">
    <location>
        <begin position="126"/>
        <end position="128"/>
    </location>
    <ligand>
        <name>substrate</name>
        <note>ligand shared between dimeric partners</note>
    </ligand>
</feature>
<keyword evidence="12 14" id="KW-0324">Glycolysis</keyword>
<dbReference type="Proteomes" id="UP000724268">
    <property type="component" value="Unassembled WGS sequence"/>
</dbReference>
<feature type="binding site" evidence="14">
    <location>
        <position position="11"/>
    </location>
    <ligand>
        <name>ATP</name>
        <dbReference type="ChEBI" id="CHEBI:30616"/>
    </ligand>
</feature>
<feature type="binding site" description="in other chain" evidence="14">
    <location>
        <position position="212"/>
    </location>
    <ligand>
        <name>ADP</name>
        <dbReference type="ChEBI" id="CHEBI:456216"/>
        <note>allosteric activator; ligand shared between dimeric partners</note>
    </ligand>
</feature>
<dbReference type="PRINTS" id="PR00476">
    <property type="entry name" value="PHFRCTKINASE"/>
</dbReference>
<keyword evidence="4 14" id="KW-0963">Cytoplasm</keyword>
<dbReference type="InterPro" id="IPR015912">
    <property type="entry name" value="Phosphofructokinase_CS"/>
</dbReference>
<dbReference type="Gene3D" id="3.40.50.450">
    <property type="match status" value="1"/>
</dbReference>
<dbReference type="Gene3D" id="3.40.50.460">
    <property type="entry name" value="Phosphofructokinase domain"/>
    <property type="match status" value="1"/>
</dbReference>
<dbReference type="HAMAP" id="MF_00339">
    <property type="entry name" value="Phosphofructokinase_I_B1"/>
    <property type="match status" value="1"/>
</dbReference>
<evidence type="ECO:0000256" key="2">
    <source>
        <dbReference type="ARBA" id="ARBA00004496"/>
    </source>
</evidence>
<dbReference type="RefSeq" id="WP_219758910.1">
    <property type="nucleotide sequence ID" value="NZ_JAHXRS010000003.1"/>
</dbReference>
<keyword evidence="11 14" id="KW-0460">Magnesium</keyword>
<dbReference type="PANTHER" id="PTHR13697:SF4">
    <property type="entry name" value="ATP-DEPENDENT 6-PHOSPHOFRUCTOKINASE"/>
    <property type="match status" value="1"/>
</dbReference>
<dbReference type="NCBIfam" id="TIGR02482">
    <property type="entry name" value="PFKA_ATP"/>
    <property type="match status" value="1"/>
</dbReference>
<evidence type="ECO:0000259" key="15">
    <source>
        <dbReference type="Pfam" id="PF00365"/>
    </source>
</evidence>
<comment type="subcellular location">
    <subcellularLocation>
        <location evidence="2 14">Cytoplasm</location>
    </subcellularLocation>
</comment>
<dbReference type="InterPro" id="IPR012003">
    <property type="entry name" value="ATP_PFK_prok-type"/>
</dbReference>
<evidence type="ECO:0000256" key="8">
    <source>
        <dbReference type="ARBA" id="ARBA00022741"/>
    </source>
</evidence>
<keyword evidence="8 14" id="KW-0547">Nucleotide-binding</keyword>
<dbReference type="EC" id="2.7.1.11" evidence="14"/>
<comment type="subunit">
    <text evidence="14">Homotetramer.</text>
</comment>
<dbReference type="SUPFAM" id="SSF53784">
    <property type="entry name" value="Phosphofructokinase"/>
    <property type="match status" value="1"/>
</dbReference>
<evidence type="ECO:0000256" key="12">
    <source>
        <dbReference type="ARBA" id="ARBA00023152"/>
    </source>
</evidence>
<feature type="domain" description="Phosphofructokinase" evidence="15">
    <location>
        <begin position="3"/>
        <end position="277"/>
    </location>
</feature>
<comment type="pathway">
    <text evidence="3 14">Carbohydrate degradation; glycolysis; D-glyceraldehyde 3-phosphate and glycerone phosphate from D-glucose: step 3/4.</text>
</comment>
<feature type="binding site" evidence="14">
    <location>
        <begin position="72"/>
        <end position="73"/>
    </location>
    <ligand>
        <name>ATP</name>
        <dbReference type="ChEBI" id="CHEBI:30616"/>
    </ligand>
</feature>
<keyword evidence="7 14" id="KW-0479">Metal-binding</keyword>
<dbReference type="PANTHER" id="PTHR13697">
    <property type="entry name" value="PHOSPHOFRUCTOKINASE"/>
    <property type="match status" value="1"/>
</dbReference>
<feature type="binding site" description="in other chain" evidence="14">
    <location>
        <begin position="252"/>
        <end position="255"/>
    </location>
    <ligand>
        <name>substrate</name>
        <note>ligand shared between dimeric partners</note>
    </ligand>
</feature>
<keyword evidence="6 14" id="KW-0808">Transferase</keyword>
<feature type="binding site" evidence="14">
    <location>
        <begin position="21"/>
        <end position="25"/>
    </location>
    <ligand>
        <name>ADP</name>
        <dbReference type="ChEBI" id="CHEBI:456216"/>
        <note>allosteric activator; ligand shared between dimeric partners</note>
    </ligand>
</feature>
<evidence type="ECO:0000313" key="16">
    <source>
        <dbReference type="EMBL" id="MBW6394131.1"/>
    </source>
</evidence>
<evidence type="ECO:0000256" key="4">
    <source>
        <dbReference type="ARBA" id="ARBA00022490"/>
    </source>
</evidence>
<evidence type="ECO:0000256" key="3">
    <source>
        <dbReference type="ARBA" id="ARBA00004679"/>
    </source>
</evidence>
<accession>A0ABS6ZVP8</accession>
<comment type="activity regulation">
    <text evidence="14">Allosterically activated by ADP and other diphosphonucleosides, and allosterically inhibited by phosphoenolpyruvate.</text>
</comment>
<feature type="binding site" evidence="14">
    <location>
        <position position="103"/>
    </location>
    <ligand>
        <name>Mg(2+)</name>
        <dbReference type="ChEBI" id="CHEBI:18420"/>
        <note>catalytic</note>
    </ligand>
</feature>
<dbReference type="GO" id="GO:0003872">
    <property type="term" value="F:6-phosphofructokinase activity"/>
    <property type="evidence" value="ECO:0007669"/>
    <property type="project" value="UniProtKB-EC"/>
</dbReference>
<keyword evidence="9 14" id="KW-0418">Kinase</keyword>
<dbReference type="InterPro" id="IPR012828">
    <property type="entry name" value="PFKA_ATP_prok"/>
</dbReference>
<comment type="caution">
    <text evidence="16">The sequence shown here is derived from an EMBL/GenBank/DDBJ whole genome shotgun (WGS) entry which is preliminary data.</text>
</comment>
<name>A0ABS6ZVP8_9DEIN</name>
<feature type="binding site" description="in other chain" evidence="14">
    <location>
        <begin position="170"/>
        <end position="172"/>
    </location>
    <ligand>
        <name>substrate</name>
        <note>ligand shared between dimeric partners</note>
    </ligand>
</feature>
<evidence type="ECO:0000256" key="7">
    <source>
        <dbReference type="ARBA" id="ARBA00022723"/>
    </source>
</evidence>
<organism evidence="16 17">
    <name type="scientific">Thermus brevis</name>
    <dbReference type="NCBI Taxonomy" id="2862456"/>
    <lineage>
        <taxon>Bacteria</taxon>
        <taxon>Thermotogati</taxon>
        <taxon>Deinococcota</taxon>
        <taxon>Deinococci</taxon>
        <taxon>Thermales</taxon>
        <taxon>Thermaceae</taxon>
        <taxon>Thermus</taxon>
    </lineage>
</organism>
<feature type="binding site" evidence="14">
    <location>
        <begin position="102"/>
        <end position="105"/>
    </location>
    <ligand>
        <name>ATP</name>
        <dbReference type="ChEBI" id="CHEBI:30616"/>
    </ligand>
</feature>
<feature type="binding site" description="in other chain" evidence="14">
    <location>
        <position position="223"/>
    </location>
    <ligand>
        <name>substrate</name>
        <note>ligand shared between dimeric partners</note>
    </ligand>
</feature>
<dbReference type="InterPro" id="IPR000023">
    <property type="entry name" value="Phosphofructokinase_dom"/>
</dbReference>
<evidence type="ECO:0000256" key="9">
    <source>
        <dbReference type="ARBA" id="ARBA00022777"/>
    </source>
</evidence>
<feature type="active site" description="Proton acceptor" evidence="14">
    <location>
        <position position="128"/>
    </location>
</feature>
<dbReference type="NCBIfam" id="NF002872">
    <property type="entry name" value="PRK03202.1"/>
    <property type="match status" value="1"/>
</dbReference>
<dbReference type="InterPro" id="IPR035966">
    <property type="entry name" value="PKF_sf"/>
</dbReference>
<dbReference type="PROSITE" id="PS00433">
    <property type="entry name" value="PHOSPHOFRUCTOKINASE"/>
    <property type="match status" value="1"/>
</dbReference>
<dbReference type="PIRSF" id="PIRSF000532">
    <property type="entry name" value="ATP_PFK_prok"/>
    <property type="match status" value="1"/>
</dbReference>
<dbReference type="InterPro" id="IPR022953">
    <property type="entry name" value="ATP_PFK"/>
</dbReference>
<evidence type="ECO:0000313" key="17">
    <source>
        <dbReference type="Proteomes" id="UP000724268"/>
    </source>
</evidence>
<feature type="binding site" description="in other chain" evidence="14">
    <location>
        <begin position="214"/>
        <end position="216"/>
    </location>
    <ligand>
        <name>ADP</name>
        <dbReference type="ChEBI" id="CHEBI:456216"/>
        <note>allosteric activator; ligand shared between dimeric partners</note>
    </ligand>
</feature>
<feature type="binding site" description="in other chain" evidence="14">
    <location>
        <position position="155"/>
    </location>
    <ligand>
        <name>ADP</name>
        <dbReference type="ChEBI" id="CHEBI:456216"/>
        <note>allosteric activator; ligand shared between dimeric partners</note>
    </ligand>
</feature>
<evidence type="ECO:0000256" key="5">
    <source>
        <dbReference type="ARBA" id="ARBA00022533"/>
    </source>
</evidence>
<dbReference type="EMBL" id="JAHXRS010000003">
    <property type="protein sequence ID" value="MBW6394131.1"/>
    <property type="molecule type" value="Genomic_DNA"/>
</dbReference>
<proteinExistence type="inferred from homology"/>